<comment type="similarity">
    <text evidence="1">Belongs to the ABC transporter superfamily.</text>
</comment>
<protein>
    <submittedName>
        <fullName evidence="5">Putative ABC transport system ATP-binding protein</fullName>
    </submittedName>
</protein>
<evidence type="ECO:0000313" key="5">
    <source>
        <dbReference type="EMBL" id="MBB6212241.1"/>
    </source>
</evidence>
<dbReference type="EMBL" id="JACIIX010000019">
    <property type="protein sequence ID" value="MBB6212241.1"/>
    <property type="molecule type" value="Genomic_DNA"/>
</dbReference>
<dbReference type="SUPFAM" id="SSF52540">
    <property type="entry name" value="P-loop containing nucleoside triphosphate hydrolases"/>
    <property type="match status" value="1"/>
</dbReference>
<organism evidence="5 6">
    <name type="scientific">Novispirillum itersonii</name>
    <name type="common">Aquaspirillum itersonii</name>
    <dbReference type="NCBI Taxonomy" id="189"/>
    <lineage>
        <taxon>Bacteria</taxon>
        <taxon>Pseudomonadati</taxon>
        <taxon>Pseudomonadota</taxon>
        <taxon>Alphaproteobacteria</taxon>
        <taxon>Rhodospirillales</taxon>
        <taxon>Novispirillaceae</taxon>
        <taxon>Novispirillum</taxon>
    </lineage>
</organism>
<dbReference type="PANTHER" id="PTHR24220">
    <property type="entry name" value="IMPORT ATP-BINDING PROTEIN"/>
    <property type="match status" value="1"/>
</dbReference>
<keyword evidence="2" id="KW-0547">Nucleotide-binding</keyword>
<dbReference type="RefSeq" id="WP_184265853.1">
    <property type="nucleotide sequence ID" value="NZ_JACIIX010000019.1"/>
</dbReference>
<dbReference type="GO" id="GO:0016887">
    <property type="term" value="F:ATP hydrolysis activity"/>
    <property type="evidence" value="ECO:0007669"/>
    <property type="project" value="InterPro"/>
</dbReference>
<dbReference type="GO" id="GO:0044874">
    <property type="term" value="P:lipoprotein localization to outer membrane"/>
    <property type="evidence" value="ECO:0007669"/>
    <property type="project" value="TreeGrafter"/>
</dbReference>
<sequence length="240" mass="24768">MEPADRTIVLELRDLHGQRGDFRLTVPGLRLRAGQALAVTGPSGCGKSTLLDLLGLVLRPAAAGAFRVMGQDVSALWAGGAGGQSALAGLRAGAVGYILQTGGLLPYLSVAENIGLSPRLLGQTMDRGWFDHLVTQLGLQDHLKKAPRLLSIGQRQRVAMARALAHRPPLVLADEPTAALDPATADRALALLLGLSVDSGSALVLVSHDQGRIAGLGIPVLSGVIGTAGEPVRFGPEAQA</sequence>
<dbReference type="GO" id="GO:0089705">
    <property type="term" value="P:protein localization to outer membrane"/>
    <property type="evidence" value="ECO:0007669"/>
    <property type="project" value="TreeGrafter"/>
</dbReference>
<dbReference type="PROSITE" id="PS50893">
    <property type="entry name" value="ABC_TRANSPORTER_2"/>
    <property type="match status" value="1"/>
</dbReference>
<comment type="caution">
    <text evidence="5">The sequence shown here is derived from an EMBL/GenBank/DDBJ whole genome shotgun (WGS) entry which is preliminary data.</text>
</comment>
<evidence type="ECO:0000256" key="3">
    <source>
        <dbReference type="ARBA" id="ARBA00022840"/>
    </source>
</evidence>
<dbReference type="InterPro" id="IPR003593">
    <property type="entry name" value="AAA+_ATPase"/>
</dbReference>
<feature type="domain" description="ABC transporter" evidence="4">
    <location>
        <begin position="10"/>
        <end position="240"/>
    </location>
</feature>
<keyword evidence="6" id="KW-1185">Reference proteome</keyword>
<evidence type="ECO:0000256" key="1">
    <source>
        <dbReference type="ARBA" id="ARBA00005417"/>
    </source>
</evidence>
<dbReference type="Proteomes" id="UP000544872">
    <property type="component" value="Unassembled WGS sequence"/>
</dbReference>
<accession>A0A7W9ZIR3</accession>
<evidence type="ECO:0000256" key="2">
    <source>
        <dbReference type="ARBA" id="ARBA00022741"/>
    </source>
</evidence>
<reference evidence="5 6" key="1">
    <citation type="submission" date="2020-08" db="EMBL/GenBank/DDBJ databases">
        <title>Genomic Encyclopedia of Type Strains, Phase IV (KMG-IV): sequencing the most valuable type-strain genomes for metagenomic binning, comparative biology and taxonomic classification.</title>
        <authorList>
            <person name="Goeker M."/>
        </authorList>
    </citation>
    <scope>NUCLEOTIDE SEQUENCE [LARGE SCALE GENOMIC DNA]</scope>
    <source>
        <strain evidence="5 6">DSM 11590</strain>
    </source>
</reference>
<keyword evidence="3 5" id="KW-0067">ATP-binding</keyword>
<evidence type="ECO:0000259" key="4">
    <source>
        <dbReference type="PROSITE" id="PS50893"/>
    </source>
</evidence>
<dbReference type="InterPro" id="IPR027417">
    <property type="entry name" value="P-loop_NTPase"/>
</dbReference>
<gene>
    <name evidence="5" type="ORF">FHS48_003691</name>
</gene>
<dbReference type="GO" id="GO:0005524">
    <property type="term" value="F:ATP binding"/>
    <property type="evidence" value="ECO:0007669"/>
    <property type="project" value="UniProtKB-KW"/>
</dbReference>
<dbReference type="Pfam" id="PF00005">
    <property type="entry name" value="ABC_tran"/>
    <property type="match status" value="1"/>
</dbReference>
<dbReference type="SMART" id="SM00382">
    <property type="entry name" value="AAA"/>
    <property type="match status" value="1"/>
</dbReference>
<dbReference type="InterPro" id="IPR003439">
    <property type="entry name" value="ABC_transporter-like_ATP-bd"/>
</dbReference>
<dbReference type="GO" id="GO:0005886">
    <property type="term" value="C:plasma membrane"/>
    <property type="evidence" value="ECO:0007669"/>
    <property type="project" value="TreeGrafter"/>
</dbReference>
<dbReference type="AlphaFoldDB" id="A0A7W9ZIR3"/>
<evidence type="ECO:0000313" key="6">
    <source>
        <dbReference type="Proteomes" id="UP000544872"/>
    </source>
</evidence>
<dbReference type="Gene3D" id="3.40.50.300">
    <property type="entry name" value="P-loop containing nucleotide triphosphate hydrolases"/>
    <property type="match status" value="1"/>
</dbReference>
<dbReference type="GO" id="GO:0022857">
    <property type="term" value="F:transmembrane transporter activity"/>
    <property type="evidence" value="ECO:0007669"/>
    <property type="project" value="TreeGrafter"/>
</dbReference>
<dbReference type="InterPro" id="IPR015854">
    <property type="entry name" value="ABC_transpr_LolD-like"/>
</dbReference>
<name>A0A7W9ZIR3_NOVIT</name>
<proteinExistence type="inferred from homology"/>
<dbReference type="PANTHER" id="PTHR24220:SF689">
    <property type="entry name" value="LIPOPROTEIN-RELEASING SYSTEM ATP-BINDING PROTEIN LOLD"/>
    <property type="match status" value="1"/>
</dbReference>